<keyword evidence="2" id="KW-1185">Reference proteome</keyword>
<reference evidence="1" key="2">
    <citation type="submission" date="2022-01" db="EMBL/GenBank/DDBJ databases">
        <authorList>
            <person name="Yamashiro T."/>
            <person name="Shiraishi A."/>
            <person name="Satake H."/>
            <person name="Nakayama K."/>
        </authorList>
    </citation>
    <scope>NUCLEOTIDE SEQUENCE</scope>
</reference>
<proteinExistence type="predicted"/>
<reference evidence="1" key="1">
    <citation type="journal article" date="2022" name="Int. J. Mol. Sci.">
        <title>Draft Genome of Tanacetum Coccineum: Genomic Comparison of Closely Related Tanacetum-Family Plants.</title>
        <authorList>
            <person name="Yamashiro T."/>
            <person name="Shiraishi A."/>
            <person name="Nakayama K."/>
            <person name="Satake H."/>
        </authorList>
    </citation>
    <scope>NUCLEOTIDE SEQUENCE</scope>
</reference>
<gene>
    <name evidence="1" type="ORF">Tco_1006979</name>
</gene>
<evidence type="ECO:0000313" key="1">
    <source>
        <dbReference type="EMBL" id="GJT63446.1"/>
    </source>
</evidence>
<protein>
    <submittedName>
        <fullName evidence="1">Uncharacterized protein</fullName>
    </submittedName>
</protein>
<comment type="caution">
    <text evidence="1">The sequence shown here is derived from an EMBL/GenBank/DDBJ whole genome shotgun (WGS) entry which is preliminary data.</text>
</comment>
<evidence type="ECO:0000313" key="2">
    <source>
        <dbReference type="Proteomes" id="UP001151760"/>
    </source>
</evidence>
<sequence length="113" mass="11072">MEGITEEGKESHFVSYPVVTQKAEPGPSLTFSYKFGKKFLHKVKARYTSYTKSGSKLEKSSSGFQTDFLAGVLVYDVAAHGTGCGGGGGGCGSGGGGGGCGGGGCGGGGGGCS</sequence>
<accession>A0ABQ5FJE5</accession>
<name>A0ABQ5FJE5_9ASTR</name>
<organism evidence="1 2">
    <name type="scientific">Tanacetum coccineum</name>
    <dbReference type="NCBI Taxonomy" id="301880"/>
    <lineage>
        <taxon>Eukaryota</taxon>
        <taxon>Viridiplantae</taxon>
        <taxon>Streptophyta</taxon>
        <taxon>Embryophyta</taxon>
        <taxon>Tracheophyta</taxon>
        <taxon>Spermatophyta</taxon>
        <taxon>Magnoliopsida</taxon>
        <taxon>eudicotyledons</taxon>
        <taxon>Gunneridae</taxon>
        <taxon>Pentapetalae</taxon>
        <taxon>asterids</taxon>
        <taxon>campanulids</taxon>
        <taxon>Asterales</taxon>
        <taxon>Asteraceae</taxon>
        <taxon>Asteroideae</taxon>
        <taxon>Anthemideae</taxon>
        <taxon>Anthemidinae</taxon>
        <taxon>Tanacetum</taxon>
    </lineage>
</organism>
<dbReference type="Proteomes" id="UP001151760">
    <property type="component" value="Unassembled WGS sequence"/>
</dbReference>
<dbReference type="EMBL" id="BQNB010017461">
    <property type="protein sequence ID" value="GJT63446.1"/>
    <property type="molecule type" value="Genomic_DNA"/>
</dbReference>